<gene>
    <name evidence="1" type="ORF">AVEN_73824_1</name>
</gene>
<dbReference type="AlphaFoldDB" id="A0A4Y2SEI0"/>
<comment type="caution">
    <text evidence="1">The sequence shown here is derived from an EMBL/GenBank/DDBJ whole genome shotgun (WGS) entry which is preliminary data.</text>
</comment>
<dbReference type="EMBL" id="BGPR01021302">
    <property type="protein sequence ID" value="GBN86467.1"/>
    <property type="molecule type" value="Genomic_DNA"/>
</dbReference>
<dbReference type="Proteomes" id="UP000499080">
    <property type="component" value="Unassembled WGS sequence"/>
</dbReference>
<evidence type="ECO:0000313" key="2">
    <source>
        <dbReference type="Proteomes" id="UP000499080"/>
    </source>
</evidence>
<evidence type="ECO:0000313" key="1">
    <source>
        <dbReference type="EMBL" id="GBN86467.1"/>
    </source>
</evidence>
<protein>
    <submittedName>
        <fullName evidence="1">Uncharacterized protein</fullName>
    </submittedName>
</protein>
<organism evidence="1 2">
    <name type="scientific">Araneus ventricosus</name>
    <name type="common">Orbweaver spider</name>
    <name type="synonym">Epeira ventricosa</name>
    <dbReference type="NCBI Taxonomy" id="182803"/>
    <lineage>
        <taxon>Eukaryota</taxon>
        <taxon>Metazoa</taxon>
        <taxon>Ecdysozoa</taxon>
        <taxon>Arthropoda</taxon>
        <taxon>Chelicerata</taxon>
        <taxon>Arachnida</taxon>
        <taxon>Araneae</taxon>
        <taxon>Araneomorphae</taxon>
        <taxon>Entelegynae</taxon>
        <taxon>Araneoidea</taxon>
        <taxon>Araneidae</taxon>
        <taxon>Araneus</taxon>
    </lineage>
</organism>
<reference evidence="1 2" key="1">
    <citation type="journal article" date="2019" name="Sci. Rep.">
        <title>Orb-weaving spider Araneus ventricosus genome elucidates the spidroin gene catalogue.</title>
        <authorList>
            <person name="Kono N."/>
            <person name="Nakamura H."/>
            <person name="Ohtoshi R."/>
            <person name="Moran D.A.P."/>
            <person name="Shinohara A."/>
            <person name="Yoshida Y."/>
            <person name="Fujiwara M."/>
            <person name="Mori M."/>
            <person name="Tomita M."/>
            <person name="Arakawa K."/>
        </authorList>
    </citation>
    <scope>NUCLEOTIDE SEQUENCE [LARGE SCALE GENOMIC DNA]</scope>
</reference>
<sequence length="110" mass="12529">MTFGRWRDLCYSVDNIVSVSDNCIGPSQFCCTWDSGLSVASFIHQINLPPQWWWLLWSLAEFLHRCLASLIALLGNACTLSNVPPSFFYVFIQAGGVLTRLVKEDIWRQS</sequence>
<proteinExistence type="predicted"/>
<keyword evidence="2" id="KW-1185">Reference proteome</keyword>
<name>A0A4Y2SEI0_ARAVE</name>
<accession>A0A4Y2SEI0</accession>